<protein>
    <submittedName>
        <fullName evidence="1">Uncharacterized protein</fullName>
    </submittedName>
</protein>
<evidence type="ECO:0000313" key="1">
    <source>
        <dbReference type="EMBL" id="KAL0563416.1"/>
    </source>
</evidence>
<comment type="caution">
    <text evidence="1">The sequence shown here is derived from an EMBL/GenBank/DDBJ whole genome shotgun (WGS) entry which is preliminary data.</text>
</comment>
<sequence>MYPAATTNKSEEKDNDAFMRAARIRYKNPFNALRHLVRIGPSPSSINNSYLPAAIETAIELFACLAGDNLRAAGQIEEGCGVLCTLITRRRSILSVMTSWTKLFIKEIILSTEIPTMYEGLMARSRVLIVLAGLR</sequence>
<organism evidence="1 2">
    <name type="scientific">Marasmius crinis-equi</name>
    <dbReference type="NCBI Taxonomy" id="585013"/>
    <lineage>
        <taxon>Eukaryota</taxon>
        <taxon>Fungi</taxon>
        <taxon>Dikarya</taxon>
        <taxon>Basidiomycota</taxon>
        <taxon>Agaricomycotina</taxon>
        <taxon>Agaricomycetes</taxon>
        <taxon>Agaricomycetidae</taxon>
        <taxon>Agaricales</taxon>
        <taxon>Marasmiineae</taxon>
        <taxon>Marasmiaceae</taxon>
        <taxon>Marasmius</taxon>
    </lineage>
</organism>
<evidence type="ECO:0000313" key="2">
    <source>
        <dbReference type="Proteomes" id="UP001465976"/>
    </source>
</evidence>
<gene>
    <name evidence="1" type="ORF">V5O48_018652</name>
</gene>
<reference evidence="1 2" key="1">
    <citation type="submission" date="2024-02" db="EMBL/GenBank/DDBJ databases">
        <title>A draft genome for the cacao thread blight pathogen Marasmius crinis-equi.</title>
        <authorList>
            <person name="Cohen S.P."/>
            <person name="Baruah I.K."/>
            <person name="Amoako-Attah I."/>
            <person name="Bukari Y."/>
            <person name="Meinhardt L.W."/>
            <person name="Bailey B.A."/>
        </authorList>
    </citation>
    <scope>NUCLEOTIDE SEQUENCE [LARGE SCALE GENOMIC DNA]</scope>
    <source>
        <strain evidence="1 2">GH-76</strain>
    </source>
</reference>
<proteinExistence type="predicted"/>
<keyword evidence="2" id="KW-1185">Reference proteome</keyword>
<accession>A0ABR3EKP3</accession>
<dbReference type="Proteomes" id="UP001465976">
    <property type="component" value="Unassembled WGS sequence"/>
</dbReference>
<name>A0ABR3EKP3_9AGAR</name>
<dbReference type="EMBL" id="JBAHYK010003544">
    <property type="protein sequence ID" value="KAL0563416.1"/>
    <property type="molecule type" value="Genomic_DNA"/>
</dbReference>